<feature type="non-terminal residue" evidence="2">
    <location>
        <position position="52"/>
    </location>
</feature>
<dbReference type="Proteomes" id="UP000054359">
    <property type="component" value="Unassembled WGS sequence"/>
</dbReference>
<proteinExistence type="predicted"/>
<keyword evidence="1" id="KW-0472">Membrane</keyword>
<keyword evidence="3" id="KW-1185">Reference proteome</keyword>
<sequence>MKPTCLLSKQFTIFWLSFTVYLILTYLIWDNMTTSCSSSNSCITRYVHCMIL</sequence>
<evidence type="ECO:0000313" key="2">
    <source>
        <dbReference type="EMBL" id="KFM77433.1"/>
    </source>
</evidence>
<feature type="transmembrane region" description="Helical" evidence="1">
    <location>
        <begin position="12"/>
        <end position="29"/>
    </location>
</feature>
<dbReference type="EMBL" id="KK120065">
    <property type="protein sequence ID" value="KFM77433.1"/>
    <property type="molecule type" value="Genomic_DNA"/>
</dbReference>
<reference evidence="2 3" key="1">
    <citation type="submission" date="2013-11" db="EMBL/GenBank/DDBJ databases">
        <title>Genome sequencing of Stegodyphus mimosarum.</title>
        <authorList>
            <person name="Bechsgaard J."/>
        </authorList>
    </citation>
    <scope>NUCLEOTIDE SEQUENCE [LARGE SCALE GENOMIC DNA]</scope>
</reference>
<keyword evidence="1" id="KW-0812">Transmembrane</keyword>
<protein>
    <submittedName>
        <fullName evidence="2">Uncharacterized protein</fullName>
    </submittedName>
</protein>
<dbReference type="AlphaFoldDB" id="A0A087UJ94"/>
<accession>A0A087UJ94</accession>
<evidence type="ECO:0000313" key="3">
    <source>
        <dbReference type="Proteomes" id="UP000054359"/>
    </source>
</evidence>
<name>A0A087UJ94_STEMI</name>
<gene>
    <name evidence="2" type="ORF">X975_09700</name>
</gene>
<keyword evidence="1" id="KW-1133">Transmembrane helix</keyword>
<evidence type="ECO:0000256" key="1">
    <source>
        <dbReference type="SAM" id="Phobius"/>
    </source>
</evidence>
<organism evidence="2 3">
    <name type="scientific">Stegodyphus mimosarum</name>
    <name type="common">African social velvet spider</name>
    <dbReference type="NCBI Taxonomy" id="407821"/>
    <lineage>
        <taxon>Eukaryota</taxon>
        <taxon>Metazoa</taxon>
        <taxon>Ecdysozoa</taxon>
        <taxon>Arthropoda</taxon>
        <taxon>Chelicerata</taxon>
        <taxon>Arachnida</taxon>
        <taxon>Araneae</taxon>
        <taxon>Araneomorphae</taxon>
        <taxon>Entelegynae</taxon>
        <taxon>Eresoidea</taxon>
        <taxon>Eresidae</taxon>
        <taxon>Stegodyphus</taxon>
    </lineage>
</organism>